<proteinExistence type="inferred from homology"/>
<dbReference type="GO" id="GO:0007059">
    <property type="term" value="P:chromosome segregation"/>
    <property type="evidence" value="ECO:0007669"/>
    <property type="project" value="UniProtKB-KW"/>
</dbReference>
<evidence type="ECO:0000256" key="6">
    <source>
        <dbReference type="ARBA" id="ARBA00023242"/>
    </source>
</evidence>
<dbReference type="Gramene" id="Pp3c10_12710V3.1">
    <property type="protein sequence ID" value="Pp3c10_12710V3.1"/>
    <property type="gene ID" value="Pp3c10_12710"/>
</dbReference>
<dbReference type="GO" id="GO:0032116">
    <property type="term" value="C:SMC loading complex"/>
    <property type="evidence" value="ECO:0000318"/>
    <property type="project" value="GO_Central"/>
</dbReference>
<reference evidence="8 10" key="2">
    <citation type="journal article" date="2018" name="Plant J.">
        <title>The Physcomitrella patens chromosome-scale assembly reveals moss genome structure and evolution.</title>
        <authorList>
            <person name="Lang D."/>
            <person name="Ullrich K.K."/>
            <person name="Murat F."/>
            <person name="Fuchs J."/>
            <person name="Jenkins J."/>
            <person name="Haas F.B."/>
            <person name="Piednoel M."/>
            <person name="Gundlach H."/>
            <person name="Van Bel M."/>
            <person name="Meyberg R."/>
            <person name="Vives C."/>
            <person name="Morata J."/>
            <person name="Symeonidi A."/>
            <person name="Hiss M."/>
            <person name="Muchero W."/>
            <person name="Kamisugi Y."/>
            <person name="Saleh O."/>
            <person name="Blanc G."/>
            <person name="Decker E.L."/>
            <person name="van Gessel N."/>
            <person name="Grimwood J."/>
            <person name="Hayes R.D."/>
            <person name="Graham S.W."/>
            <person name="Gunter L.E."/>
            <person name="McDaniel S.F."/>
            <person name="Hoernstein S.N.W."/>
            <person name="Larsson A."/>
            <person name="Li F.W."/>
            <person name="Perroud P.F."/>
            <person name="Phillips J."/>
            <person name="Ranjan P."/>
            <person name="Rokshar D.S."/>
            <person name="Rothfels C.J."/>
            <person name="Schneider L."/>
            <person name="Shu S."/>
            <person name="Stevenson D.W."/>
            <person name="Thummler F."/>
            <person name="Tillich M."/>
            <person name="Villarreal Aguilar J.C."/>
            <person name="Widiez T."/>
            <person name="Wong G.K."/>
            <person name="Wymore A."/>
            <person name="Zhang Y."/>
            <person name="Zimmer A.D."/>
            <person name="Quatrano R.S."/>
            <person name="Mayer K.F.X."/>
            <person name="Goodstein D."/>
            <person name="Casacuberta J.M."/>
            <person name="Vandepoele K."/>
            <person name="Reski R."/>
            <person name="Cuming A.C."/>
            <person name="Tuskan G.A."/>
            <person name="Maumus F."/>
            <person name="Salse J."/>
            <person name="Schmutz J."/>
            <person name="Rensing S.A."/>
        </authorList>
    </citation>
    <scope>NUCLEOTIDE SEQUENCE [LARGE SCALE GENOMIC DNA]</scope>
    <source>
        <strain evidence="9 10">cv. Gransden 2004</strain>
    </source>
</reference>
<dbReference type="Gramene" id="Pp3c10_12710V3.2">
    <property type="protein sequence ID" value="Pp3c10_12710V3.2"/>
    <property type="gene ID" value="Pp3c10_12710"/>
</dbReference>
<evidence type="ECO:0000256" key="2">
    <source>
        <dbReference type="ARBA" id="ARBA00008585"/>
    </source>
</evidence>
<evidence type="ECO:0000313" key="10">
    <source>
        <dbReference type="Proteomes" id="UP000006727"/>
    </source>
</evidence>
<dbReference type="Gene3D" id="1.25.40.10">
    <property type="entry name" value="Tetratricopeptide repeat domain"/>
    <property type="match status" value="2"/>
</dbReference>
<evidence type="ECO:0000256" key="3">
    <source>
        <dbReference type="ARBA" id="ARBA00022618"/>
    </source>
</evidence>
<sequence>MESIAEGLWELAETHEKEGCIAQAVKCLEAICQSQVSFLPVIEVKTRLRIATLLLEHTDNVTHAKAHLERAQLLLKQIPTCFELKFRAHSLLSRCYQLVGTIAAVKQTLKKGLELSTNAATGESGRLWACNFTLQLAKALTTENDYAGALRLLESGSRLAAAMNQPQLEMVFATARLHIQLMQWEDPAIIERSLAECDQLFERIPQHLKRSHAGLHVYKELLYIFFLLRACEYKEVQDRVTDLDTTLRELEQAVSVQQPVFDPLVYQELQNQFEWLIKELQLPGASSQRTADLQYHYGLIQQRLFQYEQLKYHVATLQGDPSKLQLGPAPLDEEWIPKAAVLVLVDLMSVVCSRPKGTFKDCTIRINSGLDRVNGELEKLGITTQVTEAELHHWAMWTGGVYLLLLTQLLENKAVIDLTEADYVGAQKSLIQLVEWERRFPTMLQGNESNIQVLLGHYAHSLGYFHESALHFIQASKLTDNQGLRAMCQVNAAISYICLDDQDSSSHALDLIAPVYRNMDSYLGVREKTLVLFASGVLQKKQQNLQEARTRLATGLKITHKQLGNHQLVSQYLTVLGSLAIAMHDTTQARDILKSSFTLAKSLHDIPTQVTVLSELRDMFRDSGESGKEAEHAEAEGKKFEDLRRRIAEAQATPYHVPLLQYGLNRY</sequence>
<keyword evidence="10" id="KW-1185">Reference proteome</keyword>
<keyword evidence="7" id="KW-0131">Cell cycle</keyword>
<dbReference type="Pfam" id="PF10345">
    <property type="entry name" value="Cohesin_load"/>
    <property type="match status" value="1"/>
</dbReference>
<comment type="similarity">
    <text evidence="2">Belongs to the SCC4/mau-2 family.</text>
</comment>
<name>A0A2K1JYU1_PHYPA</name>
<organism evidence="8">
    <name type="scientific">Physcomitrium patens</name>
    <name type="common">Spreading-leaved earth moss</name>
    <name type="synonym">Physcomitrella patens</name>
    <dbReference type="NCBI Taxonomy" id="3218"/>
    <lineage>
        <taxon>Eukaryota</taxon>
        <taxon>Viridiplantae</taxon>
        <taxon>Streptophyta</taxon>
        <taxon>Embryophyta</taxon>
        <taxon>Bryophyta</taxon>
        <taxon>Bryophytina</taxon>
        <taxon>Bryopsida</taxon>
        <taxon>Funariidae</taxon>
        <taxon>Funariales</taxon>
        <taxon>Funariaceae</taxon>
        <taxon>Physcomitrium</taxon>
    </lineage>
</organism>
<evidence type="ECO:0000256" key="4">
    <source>
        <dbReference type="ARBA" id="ARBA00022776"/>
    </source>
</evidence>
<dbReference type="KEGG" id="ppp:112287869"/>
<dbReference type="GO" id="GO:0051301">
    <property type="term" value="P:cell division"/>
    <property type="evidence" value="ECO:0007669"/>
    <property type="project" value="UniProtKB-KW"/>
</dbReference>
<keyword evidence="3" id="KW-0132">Cell division</keyword>
<reference evidence="8 10" key="1">
    <citation type="journal article" date="2008" name="Science">
        <title>The Physcomitrella genome reveals evolutionary insights into the conquest of land by plants.</title>
        <authorList>
            <person name="Rensing S."/>
            <person name="Lang D."/>
            <person name="Zimmer A."/>
            <person name="Terry A."/>
            <person name="Salamov A."/>
            <person name="Shapiro H."/>
            <person name="Nishiyama T."/>
            <person name="Perroud P.-F."/>
            <person name="Lindquist E."/>
            <person name="Kamisugi Y."/>
            <person name="Tanahashi T."/>
            <person name="Sakakibara K."/>
            <person name="Fujita T."/>
            <person name="Oishi K."/>
            <person name="Shin-I T."/>
            <person name="Kuroki Y."/>
            <person name="Toyoda A."/>
            <person name="Suzuki Y."/>
            <person name="Hashimoto A."/>
            <person name="Yamaguchi K."/>
            <person name="Sugano A."/>
            <person name="Kohara Y."/>
            <person name="Fujiyama A."/>
            <person name="Anterola A."/>
            <person name="Aoki S."/>
            <person name="Ashton N."/>
            <person name="Barbazuk W.B."/>
            <person name="Barker E."/>
            <person name="Bennetzen J."/>
            <person name="Bezanilla M."/>
            <person name="Blankenship R."/>
            <person name="Cho S.H."/>
            <person name="Dutcher S."/>
            <person name="Estelle M."/>
            <person name="Fawcett J.A."/>
            <person name="Gundlach H."/>
            <person name="Hanada K."/>
            <person name="Heyl A."/>
            <person name="Hicks K.A."/>
            <person name="Hugh J."/>
            <person name="Lohr M."/>
            <person name="Mayer K."/>
            <person name="Melkozernov A."/>
            <person name="Murata T."/>
            <person name="Nelson D."/>
            <person name="Pils B."/>
            <person name="Prigge M."/>
            <person name="Reiss B."/>
            <person name="Renner T."/>
            <person name="Rombauts S."/>
            <person name="Rushton P."/>
            <person name="Sanderfoot A."/>
            <person name="Schween G."/>
            <person name="Shiu S.-H."/>
            <person name="Stueber K."/>
            <person name="Theodoulou F.L."/>
            <person name="Tu H."/>
            <person name="Van de Peer Y."/>
            <person name="Verrier P.J."/>
            <person name="Waters E."/>
            <person name="Wood A."/>
            <person name="Yang L."/>
            <person name="Cove D."/>
            <person name="Cuming A."/>
            <person name="Hasebe M."/>
            <person name="Lucas S."/>
            <person name="Mishler D.B."/>
            <person name="Reski R."/>
            <person name="Grigoriev I."/>
            <person name="Quatrano R.S."/>
            <person name="Boore J.L."/>
        </authorList>
    </citation>
    <scope>NUCLEOTIDE SEQUENCE [LARGE SCALE GENOMIC DNA]</scope>
    <source>
        <strain evidence="9 10">cv. Gransden 2004</strain>
    </source>
</reference>
<dbReference type="EnsemblPlants" id="Pp3c10_12710V3.1">
    <property type="protein sequence ID" value="Pp3c10_12710V3.1"/>
    <property type="gene ID" value="Pp3c10_12710"/>
</dbReference>
<dbReference type="Proteomes" id="UP000006727">
    <property type="component" value="Chromosome 10"/>
</dbReference>
<dbReference type="FunFam" id="1.25.40.10:FF:000614">
    <property type="entry name" value="Sister chromatid cohesion protein SCC4"/>
    <property type="match status" value="1"/>
</dbReference>
<accession>A0A2K1JYU1</accession>
<dbReference type="GO" id="GO:0034088">
    <property type="term" value="P:maintenance of mitotic sister chromatid cohesion"/>
    <property type="evidence" value="ECO:0000318"/>
    <property type="project" value="GO_Central"/>
</dbReference>
<dbReference type="GeneID" id="112287869"/>
<evidence type="ECO:0000313" key="8">
    <source>
        <dbReference type="EMBL" id="PNR46685.1"/>
    </source>
</evidence>
<reference evidence="9" key="3">
    <citation type="submission" date="2020-12" db="UniProtKB">
        <authorList>
            <consortium name="EnsemblPlants"/>
        </authorList>
    </citation>
    <scope>IDENTIFICATION</scope>
</reference>
<dbReference type="STRING" id="3218.A0A2K1JYU1"/>
<comment type="subcellular location">
    <subcellularLocation>
        <location evidence="1">Nucleus</location>
    </subcellularLocation>
</comment>
<dbReference type="AlphaFoldDB" id="A0A2K1JYU1"/>
<dbReference type="InterPro" id="IPR019440">
    <property type="entry name" value="MAU2"/>
</dbReference>
<protein>
    <recommendedName>
        <fullName evidence="11">MAU2 chromatid cohesion factor homolog</fullName>
    </recommendedName>
</protein>
<dbReference type="FunCoup" id="A0A2K1JYU1">
    <property type="interactions" value="4588"/>
</dbReference>
<dbReference type="PaxDb" id="3218-PP1S141_67V6.1"/>
<dbReference type="OrthoDB" id="5565328at2759"/>
<gene>
    <name evidence="9" type="primary">LOC112287869</name>
    <name evidence="8" type="ORF">PHYPA_013805</name>
</gene>
<keyword evidence="4" id="KW-0498">Mitosis</keyword>
<evidence type="ECO:0000256" key="5">
    <source>
        <dbReference type="ARBA" id="ARBA00022829"/>
    </source>
</evidence>
<keyword evidence="5" id="KW-0159">Chromosome partition</keyword>
<dbReference type="EnsemblPlants" id="Pp3c10_12710V3.2">
    <property type="protein sequence ID" value="Pp3c10_12710V3.2"/>
    <property type="gene ID" value="Pp3c10_12710"/>
</dbReference>
<dbReference type="InterPro" id="IPR011990">
    <property type="entry name" value="TPR-like_helical_dom_sf"/>
</dbReference>
<dbReference type="PANTHER" id="PTHR21394">
    <property type="entry name" value="MAU2 CHROMATID COHESION FACTOR HOMOLOG"/>
    <property type="match status" value="1"/>
</dbReference>
<evidence type="ECO:0000256" key="7">
    <source>
        <dbReference type="ARBA" id="ARBA00023306"/>
    </source>
</evidence>
<dbReference type="EMBL" id="ABEU02000010">
    <property type="protein sequence ID" value="PNR46685.1"/>
    <property type="molecule type" value="Genomic_DNA"/>
</dbReference>
<evidence type="ECO:0008006" key="11">
    <source>
        <dbReference type="Google" id="ProtNLM"/>
    </source>
</evidence>
<evidence type="ECO:0000256" key="1">
    <source>
        <dbReference type="ARBA" id="ARBA00004123"/>
    </source>
</evidence>
<evidence type="ECO:0000313" key="9">
    <source>
        <dbReference type="EnsemblPlants" id="Pp3c10_12710V3.1"/>
    </source>
</evidence>
<dbReference type="RefSeq" id="XP_024387203.1">
    <property type="nucleotide sequence ID" value="XM_024531435.2"/>
</dbReference>
<dbReference type="GO" id="GO:0000785">
    <property type="term" value="C:chromatin"/>
    <property type="evidence" value="ECO:0000318"/>
    <property type="project" value="GO_Central"/>
</dbReference>
<dbReference type="SUPFAM" id="SSF48452">
    <property type="entry name" value="TPR-like"/>
    <property type="match status" value="2"/>
</dbReference>
<keyword evidence="6" id="KW-0539">Nucleus</keyword>